<evidence type="ECO:0000256" key="11">
    <source>
        <dbReference type="SAM" id="SignalP"/>
    </source>
</evidence>
<dbReference type="FunFam" id="2.40.128.20:FF:000003">
    <property type="entry name" value="Apolipoprotein D"/>
    <property type="match status" value="1"/>
</dbReference>
<keyword evidence="4" id="KW-0813">Transport</keyword>
<dbReference type="OrthoDB" id="565904at2759"/>
<evidence type="ECO:0000256" key="9">
    <source>
        <dbReference type="ARBA" id="ARBA00023180"/>
    </source>
</evidence>
<comment type="subcellular location">
    <subcellularLocation>
        <location evidence="1">Secreted</location>
    </subcellularLocation>
</comment>
<accession>A0A553PQL4</accession>
<dbReference type="InterPro" id="IPR022271">
    <property type="entry name" value="Lipocalin_ApoD"/>
</dbReference>
<evidence type="ECO:0000256" key="4">
    <source>
        <dbReference type="ARBA" id="ARBA00022448"/>
    </source>
</evidence>
<dbReference type="PIRSF" id="PIRSF036893">
    <property type="entry name" value="Lipocalin_ApoD"/>
    <property type="match status" value="1"/>
</dbReference>
<sequence>MCSLRACQLVKMTAKSILARRSWLIFLVVFNLHLNVEGQEISFGRCRKFPVLKHFQADRYLGKWYEYSNYFFIFQLFGKCVTAKYTDQSNYKSQRIGVLNESINEKNGNPNSVNGIGVLEPGNAGLARLTVNFDSQPFFARQDTPNYFVVDTDYDNFSIVYNCNNKFGFLKSEVLFILTRERFPNPKLIQSVRQKIRKAGLDPTRLRRTNQKSCPYGH</sequence>
<name>A0A553PQL4_TIGCA</name>
<dbReference type="GO" id="GO:0005576">
    <property type="term" value="C:extracellular region"/>
    <property type="evidence" value="ECO:0007669"/>
    <property type="project" value="UniProtKB-SubCell"/>
</dbReference>
<keyword evidence="6 11" id="KW-0732">Signal</keyword>
<dbReference type="Proteomes" id="UP000318571">
    <property type="component" value="Chromosome 6"/>
</dbReference>
<evidence type="ECO:0000256" key="6">
    <source>
        <dbReference type="ARBA" id="ARBA00022729"/>
    </source>
</evidence>
<dbReference type="PANTHER" id="PTHR10612:SF34">
    <property type="entry name" value="APOLIPOPROTEIN D"/>
    <property type="match status" value="1"/>
</dbReference>
<evidence type="ECO:0000256" key="8">
    <source>
        <dbReference type="ARBA" id="ARBA00023157"/>
    </source>
</evidence>
<dbReference type="Pfam" id="PF08212">
    <property type="entry name" value="Lipocalin_2"/>
    <property type="match status" value="1"/>
</dbReference>
<dbReference type="OMA" id="EISFGRC"/>
<dbReference type="GO" id="GO:0005737">
    <property type="term" value="C:cytoplasm"/>
    <property type="evidence" value="ECO:0007669"/>
    <property type="project" value="TreeGrafter"/>
</dbReference>
<dbReference type="GO" id="GO:0000302">
    <property type="term" value="P:response to reactive oxygen species"/>
    <property type="evidence" value="ECO:0007669"/>
    <property type="project" value="TreeGrafter"/>
</dbReference>
<comment type="similarity">
    <text evidence="2 10">Belongs to the calycin superfamily. Lipocalin family.</text>
</comment>
<keyword evidence="14" id="KW-1185">Reference proteome</keyword>
<evidence type="ECO:0000313" key="13">
    <source>
        <dbReference type="EMBL" id="TRY79956.1"/>
    </source>
</evidence>
<organism evidence="13 14">
    <name type="scientific">Tigriopus californicus</name>
    <name type="common">Marine copepod</name>
    <dbReference type="NCBI Taxonomy" id="6832"/>
    <lineage>
        <taxon>Eukaryota</taxon>
        <taxon>Metazoa</taxon>
        <taxon>Ecdysozoa</taxon>
        <taxon>Arthropoda</taxon>
        <taxon>Crustacea</taxon>
        <taxon>Multicrustacea</taxon>
        <taxon>Hexanauplia</taxon>
        <taxon>Copepoda</taxon>
        <taxon>Harpacticoida</taxon>
        <taxon>Harpacticidae</taxon>
        <taxon>Tigriopus</taxon>
    </lineage>
</organism>
<evidence type="ECO:0000256" key="3">
    <source>
        <dbReference type="ARBA" id="ARBA00019890"/>
    </source>
</evidence>
<dbReference type="InterPro" id="IPR012674">
    <property type="entry name" value="Calycin"/>
</dbReference>
<proteinExistence type="inferred from homology"/>
<keyword evidence="8" id="KW-1015">Disulfide bond</keyword>
<dbReference type="GO" id="GO:0006629">
    <property type="term" value="P:lipid metabolic process"/>
    <property type="evidence" value="ECO:0007669"/>
    <property type="project" value="TreeGrafter"/>
</dbReference>
<feature type="chain" id="PRO_5022087977" description="Apolipoprotein D" evidence="11">
    <location>
        <begin position="39"/>
        <end position="218"/>
    </location>
</feature>
<reference evidence="13 14" key="1">
    <citation type="journal article" date="2018" name="Nat. Ecol. Evol.">
        <title>Genomic signatures of mitonuclear coevolution across populations of Tigriopus californicus.</title>
        <authorList>
            <person name="Barreto F.S."/>
            <person name="Watson E.T."/>
            <person name="Lima T.G."/>
            <person name="Willett C.S."/>
            <person name="Edmands S."/>
            <person name="Li W."/>
            <person name="Burton R.S."/>
        </authorList>
    </citation>
    <scope>NUCLEOTIDE SEQUENCE [LARGE SCALE GENOMIC DNA]</scope>
    <source>
        <strain evidence="13 14">San Diego</strain>
    </source>
</reference>
<dbReference type="SUPFAM" id="SSF50814">
    <property type="entry name" value="Lipocalins"/>
    <property type="match status" value="1"/>
</dbReference>
<comment type="caution">
    <text evidence="13">The sequence shown here is derived from an EMBL/GenBank/DDBJ whole genome shotgun (WGS) entry which is preliminary data.</text>
</comment>
<keyword evidence="5" id="KW-0964">Secreted</keyword>
<gene>
    <name evidence="13" type="ORF">TCAL_08097</name>
</gene>
<feature type="domain" description="Lipocalin/cytosolic fatty-acid binding" evidence="12">
    <location>
        <begin position="57"/>
        <end position="211"/>
    </location>
</feature>
<dbReference type="EMBL" id="VCGU01000002">
    <property type="protein sequence ID" value="TRY79956.1"/>
    <property type="molecule type" value="Genomic_DNA"/>
</dbReference>
<feature type="signal peptide" evidence="11">
    <location>
        <begin position="1"/>
        <end position="38"/>
    </location>
</feature>
<evidence type="ECO:0000313" key="14">
    <source>
        <dbReference type="Proteomes" id="UP000318571"/>
    </source>
</evidence>
<dbReference type="InterPro" id="IPR000566">
    <property type="entry name" value="Lipocln_cytosolic_FA-bd_dom"/>
</dbReference>
<keyword evidence="7" id="KW-0446">Lipid-binding</keyword>
<evidence type="ECO:0000256" key="5">
    <source>
        <dbReference type="ARBA" id="ARBA00022525"/>
    </source>
</evidence>
<evidence type="ECO:0000256" key="10">
    <source>
        <dbReference type="PIRNR" id="PIRNR036893"/>
    </source>
</evidence>
<dbReference type="AlphaFoldDB" id="A0A553PQL4"/>
<evidence type="ECO:0000256" key="1">
    <source>
        <dbReference type="ARBA" id="ARBA00004613"/>
    </source>
</evidence>
<evidence type="ECO:0000259" key="12">
    <source>
        <dbReference type="Pfam" id="PF08212"/>
    </source>
</evidence>
<evidence type="ECO:0000256" key="7">
    <source>
        <dbReference type="ARBA" id="ARBA00023121"/>
    </source>
</evidence>
<keyword evidence="9" id="KW-0325">Glycoprotein</keyword>
<evidence type="ECO:0000256" key="2">
    <source>
        <dbReference type="ARBA" id="ARBA00006889"/>
    </source>
</evidence>
<dbReference type="GO" id="GO:0008289">
    <property type="term" value="F:lipid binding"/>
    <property type="evidence" value="ECO:0007669"/>
    <property type="project" value="UniProtKB-KW"/>
</dbReference>
<protein>
    <recommendedName>
        <fullName evidence="3">Apolipoprotein D</fullName>
    </recommendedName>
</protein>
<dbReference type="PANTHER" id="PTHR10612">
    <property type="entry name" value="APOLIPOPROTEIN D"/>
    <property type="match status" value="1"/>
</dbReference>
<dbReference type="Gene3D" id="2.40.128.20">
    <property type="match status" value="1"/>
</dbReference>